<dbReference type="GeneID" id="19161279"/>
<evidence type="ECO:0000313" key="1">
    <source>
        <dbReference type="EMBL" id="EXJ86042.1"/>
    </source>
</evidence>
<dbReference type="EMBL" id="AMWN01000005">
    <property type="protein sequence ID" value="EXJ86042.1"/>
    <property type="molecule type" value="Genomic_DNA"/>
</dbReference>
<dbReference type="Proteomes" id="UP000019484">
    <property type="component" value="Unassembled WGS sequence"/>
</dbReference>
<proteinExistence type="predicted"/>
<evidence type="ECO:0008006" key="3">
    <source>
        <dbReference type="Google" id="ProtNLM"/>
    </source>
</evidence>
<dbReference type="PANTHER" id="PTHR38791">
    <property type="entry name" value="ZN(II)2CYS6 TRANSCRIPTION FACTOR (EUROFUNG)-RELATED-RELATED"/>
    <property type="match status" value="1"/>
</dbReference>
<protein>
    <recommendedName>
        <fullName evidence="3">Transcription factor domain-containing protein</fullName>
    </recommendedName>
</protein>
<dbReference type="InterPro" id="IPR053175">
    <property type="entry name" value="DHMBA_Reg_Transcription_Factor"/>
</dbReference>
<sequence>MSPVESSRGREVSLKATHAGTSPWSSGAGVGLVGYYSGSKRSPSLSRGSAVSRIIDLLPPGLGGIFSPNQGKRPLGLLGFLPQMVARSGENSPIALACRAIATALISNLSRTAEAQSQRVLDYGKALTAANAALGDRTLQTQDETLTCVWLLSLYEVIVGPSAPLERSGSTSWFVHTQGLADLLRLRGTSRFSSPVARNLFWLAYNTVQIQSFVNGVECPSESIAWFEALEKYIDNDDMHLHRESVYGYHASKICANGRKLIDGGHIDSLESVLDILNVVALLDTESYDTQIPRVSLSGSDANANSSEEAPFNLRAFISRTSYCSFRLKMHITLLELLNALKLRFPGVQPDEVQERQRYYTAIVQALADEILEGVPFFFPSSDSPLGGARGGTRRWTDGLRLLWPLRLVAFWPFTRDDQRRLAQSELQRIRAECGFVKVKAAFTVPSTG</sequence>
<organism evidence="1 2">
    <name type="scientific">Capronia coronata CBS 617.96</name>
    <dbReference type="NCBI Taxonomy" id="1182541"/>
    <lineage>
        <taxon>Eukaryota</taxon>
        <taxon>Fungi</taxon>
        <taxon>Dikarya</taxon>
        <taxon>Ascomycota</taxon>
        <taxon>Pezizomycotina</taxon>
        <taxon>Eurotiomycetes</taxon>
        <taxon>Chaetothyriomycetidae</taxon>
        <taxon>Chaetothyriales</taxon>
        <taxon>Herpotrichiellaceae</taxon>
        <taxon>Capronia</taxon>
    </lineage>
</organism>
<dbReference type="HOGENOM" id="CLU_025204_0_0_1"/>
<dbReference type="PANTHER" id="PTHR38791:SF1">
    <property type="entry name" value="TRANSCRIPTION FACTOR, PUTATIVE-RELATED"/>
    <property type="match status" value="1"/>
</dbReference>
<dbReference type="OrthoDB" id="4491390at2759"/>
<dbReference type="RefSeq" id="XP_007725480.1">
    <property type="nucleotide sequence ID" value="XM_007727290.1"/>
</dbReference>
<name>W9XZQ8_9EURO</name>
<keyword evidence="2" id="KW-1185">Reference proteome</keyword>
<dbReference type="AlphaFoldDB" id="W9XZQ8"/>
<gene>
    <name evidence="1" type="ORF">A1O1_06411</name>
</gene>
<accession>W9XZQ8</accession>
<dbReference type="eggNOG" id="ENOG502RS7G">
    <property type="taxonomic scope" value="Eukaryota"/>
</dbReference>
<comment type="caution">
    <text evidence="1">The sequence shown here is derived from an EMBL/GenBank/DDBJ whole genome shotgun (WGS) entry which is preliminary data.</text>
</comment>
<reference evidence="1 2" key="1">
    <citation type="submission" date="2013-03" db="EMBL/GenBank/DDBJ databases">
        <title>The Genome Sequence of Capronia coronata CBS 617.96.</title>
        <authorList>
            <consortium name="The Broad Institute Genomics Platform"/>
            <person name="Cuomo C."/>
            <person name="de Hoog S."/>
            <person name="Gorbushina A."/>
            <person name="Walker B."/>
            <person name="Young S.K."/>
            <person name="Zeng Q."/>
            <person name="Gargeya S."/>
            <person name="Fitzgerald M."/>
            <person name="Haas B."/>
            <person name="Abouelleil A."/>
            <person name="Allen A.W."/>
            <person name="Alvarado L."/>
            <person name="Arachchi H.M."/>
            <person name="Berlin A.M."/>
            <person name="Chapman S.B."/>
            <person name="Gainer-Dewar J."/>
            <person name="Goldberg J."/>
            <person name="Griggs A."/>
            <person name="Gujja S."/>
            <person name="Hansen M."/>
            <person name="Howarth C."/>
            <person name="Imamovic A."/>
            <person name="Ireland A."/>
            <person name="Larimer J."/>
            <person name="McCowan C."/>
            <person name="Murphy C."/>
            <person name="Pearson M."/>
            <person name="Poon T.W."/>
            <person name="Priest M."/>
            <person name="Roberts A."/>
            <person name="Saif S."/>
            <person name="Shea T."/>
            <person name="Sisk P."/>
            <person name="Sykes S."/>
            <person name="Wortman J."/>
            <person name="Nusbaum C."/>
            <person name="Birren B."/>
        </authorList>
    </citation>
    <scope>NUCLEOTIDE SEQUENCE [LARGE SCALE GENOMIC DNA]</scope>
    <source>
        <strain evidence="1 2">CBS 617.96</strain>
    </source>
</reference>
<evidence type="ECO:0000313" key="2">
    <source>
        <dbReference type="Proteomes" id="UP000019484"/>
    </source>
</evidence>